<feature type="domain" description="Glycosyltransferase 2-like" evidence="9">
    <location>
        <begin position="15"/>
        <end position="176"/>
    </location>
</feature>
<dbReference type="Pfam" id="PF00535">
    <property type="entry name" value="Glycos_transf_2"/>
    <property type="match status" value="1"/>
</dbReference>
<evidence type="ECO:0000313" key="11">
    <source>
        <dbReference type="Proteomes" id="UP000233398"/>
    </source>
</evidence>
<protein>
    <submittedName>
        <fullName evidence="10">Glycosyltransferase</fullName>
    </submittedName>
</protein>
<sequence>MDNSEKPDLVVPDISIVVPLLNEENSLNELFQQVHDALNSSGYSYEIIFVDDGSRDRSWEIIEELSLNNSWIKGVRLRRNYGKSDALQAGFEEVSGKYVITMDADLQDDPKEIPLMIQQLKNGADLVSGWKKKRHDPITKTIPSRFFNAVTRWVTGIKLHDFNCGLKAYKREVIDNIYLYGEMHRYVPLLAKWNGFDKIEEKVVQHHPRKYGKTKFGISRFLNGFLDLVTLLFINRYIQRPMHFFGLFGVLFLFVGVAINLYLAYLKIFLNEPLGNRPLLFLGLLLVMVGVQFFSIGFLGELLNRGVKKQKPNKAEKTGL</sequence>
<name>A0A2N0VM85_9BACT</name>
<evidence type="ECO:0000256" key="5">
    <source>
        <dbReference type="ARBA" id="ARBA00022985"/>
    </source>
</evidence>
<keyword evidence="4 8" id="KW-0812">Transmembrane</keyword>
<dbReference type="CDD" id="cd04187">
    <property type="entry name" value="DPM1_like_bac"/>
    <property type="match status" value="1"/>
</dbReference>
<evidence type="ECO:0000256" key="1">
    <source>
        <dbReference type="ARBA" id="ARBA00022475"/>
    </source>
</evidence>
<dbReference type="SUPFAM" id="SSF53448">
    <property type="entry name" value="Nucleotide-diphospho-sugar transferases"/>
    <property type="match status" value="1"/>
</dbReference>
<evidence type="ECO:0000256" key="2">
    <source>
        <dbReference type="ARBA" id="ARBA00022676"/>
    </source>
</evidence>
<proteinExistence type="predicted"/>
<dbReference type="GO" id="GO:0009103">
    <property type="term" value="P:lipopolysaccharide biosynthetic process"/>
    <property type="evidence" value="ECO:0007669"/>
    <property type="project" value="UniProtKB-KW"/>
</dbReference>
<accession>A0A2N0VM85</accession>
<keyword evidence="5" id="KW-0448">Lipopolysaccharide biosynthesis</keyword>
<dbReference type="PANTHER" id="PTHR48090:SF3">
    <property type="entry name" value="UNDECAPRENYL-PHOSPHATE 4-DEOXY-4-FORMAMIDO-L-ARABINOSE TRANSFERASE"/>
    <property type="match status" value="1"/>
</dbReference>
<evidence type="ECO:0000256" key="6">
    <source>
        <dbReference type="ARBA" id="ARBA00022989"/>
    </source>
</evidence>
<dbReference type="PANTHER" id="PTHR48090">
    <property type="entry name" value="UNDECAPRENYL-PHOSPHATE 4-DEOXY-4-FORMAMIDO-L-ARABINOSE TRANSFERASE-RELATED"/>
    <property type="match status" value="1"/>
</dbReference>
<organism evidence="10 11">
    <name type="scientific">Rhodohalobacter barkolensis</name>
    <dbReference type="NCBI Taxonomy" id="2053187"/>
    <lineage>
        <taxon>Bacteria</taxon>
        <taxon>Pseudomonadati</taxon>
        <taxon>Balneolota</taxon>
        <taxon>Balneolia</taxon>
        <taxon>Balneolales</taxon>
        <taxon>Balneolaceae</taxon>
        <taxon>Rhodohalobacter</taxon>
    </lineage>
</organism>
<keyword evidence="7 8" id="KW-0472">Membrane</keyword>
<evidence type="ECO:0000256" key="7">
    <source>
        <dbReference type="ARBA" id="ARBA00023136"/>
    </source>
</evidence>
<keyword evidence="11" id="KW-1185">Reference proteome</keyword>
<dbReference type="AlphaFoldDB" id="A0A2N0VM85"/>
<evidence type="ECO:0000259" key="9">
    <source>
        <dbReference type="Pfam" id="PF00535"/>
    </source>
</evidence>
<feature type="transmembrane region" description="Helical" evidence="8">
    <location>
        <begin position="244"/>
        <end position="266"/>
    </location>
</feature>
<feature type="transmembrane region" description="Helical" evidence="8">
    <location>
        <begin position="278"/>
        <end position="299"/>
    </location>
</feature>
<dbReference type="OrthoDB" id="9807778at2"/>
<evidence type="ECO:0000256" key="8">
    <source>
        <dbReference type="SAM" id="Phobius"/>
    </source>
</evidence>
<evidence type="ECO:0000256" key="4">
    <source>
        <dbReference type="ARBA" id="ARBA00022692"/>
    </source>
</evidence>
<evidence type="ECO:0000313" key="10">
    <source>
        <dbReference type="EMBL" id="PKD45315.1"/>
    </source>
</evidence>
<keyword evidence="1" id="KW-1003">Cell membrane</keyword>
<reference evidence="10 11" key="1">
    <citation type="submission" date="2017-11" db="EMBL/GenBank/DDBJ databases">
        <title>Rhodohalobacter 15182 sp. nov., isolated from a salt lake.</title>
        <authorList>
            <person name="Han S."/>
        </authorList>
    </citation>
    <scope>NUCLEOTIDE SEQUENCE [LARGE SCALE GENOMIC DNA]</scope>
    <source>
        <strain evidence="10 11">15182</strain>
    </source>
</reference>
<evidence type="ECO:0000256" key="3">
    <source>
        <dbReference type="ARBA" id="ARBA00022679"/>
    </source>
</evidence>
<dbReference type="GO" id="GO:0005886">
    <property type="term" value="C:plasma membrane"/>
    <property type="evidence" value="ECO:0007669"/>
    <property type="project" value="TreeGrafter"/>
</dbReference>
<comment type="caution">
    <text evidence="10">The sequence shown here is derived from an EMBL/GenBank/DDBJ whole genome shotgun (WGS) entry which is preliminary data.</text>
</comment>
<dbReference type="InterPro" id="IPR001173">
    <property type="entry name" value="Glyco_trans_2-like"/>
</dbReference>
<dbReference type="Proteomes" id="UP000233398">
    <property type="component" value="Unassembled WGS sequence"/>
</dbReference>
<keyword evidence="2" id="KW-0328">Glycosyltransferase</keyword>
<dbReference type="InterPro" id="IPR050256">
    <property type="entry name" value="Glycosyltransferase_2"/>
</dbReference>
<dbReference type="GO" id="GO:0099621">
    <property type="term" value="F:undecaprenyl-phosphate 4-deoxy-4-formamido-L-arabinose transferase activity"/>
    <property type="evidence" value="ECO:0007669"/>
    <property type="project" value="TreeGrafter"/>
</dbReference>
<keyword evidence="3 10" id="KW-0808">Transferase</keyword>
<dbReference type="InterPro" id="IPR029044">
    <property type="entry name" value="Nucleotide-diphossugar_trans"/>
</dbReference>
<gene>
    <name evidence="10" type="ORF">CWD77_00385</name>
</gene>
<dbReference type="Gene3D" id="3.90.550.10">
    <property type="entry name" value="Spore Coat Polysaccharide Biosynthesis Protein SpsA, Chain A"/>
    <property type="match status" value="1"/>
</dbReference>
<dbReference type="EMBL" id="PISP01000001">
    <property type="protein sequence ID" value="PKD45315.1"/>
    <property type="molecule type" value="Genomic_DNA"/>
</dbReference>
<keyword evidence="6 8" id="KW-1133">Transmembrane helix</keyword>